<dbReference type="CDD" id="cd04486">
    <property type="entry name" value="YhcR_OBF_like"/>
    <property type="match status" value="1"/>
</dbReference>
<dbReference type="Gene3D" id="2.60.40.1120">
    <property type="entry name" value="Carboxypeptidase-like, regulatory domain"/>
    <property type="match status" value="1"/>
</dbReference>
<dbReference type="Pfam" id="PF18962">
    <property type="entry name" value="Por_Secre_tail"/>
    <property type="match status" value="1"/>
</dbReference>
<keyword evidence="4" id="KW-1185">Reference proteome</keyword>
<dbReference type="Pfam" id="PF00932">
    <property type="entry name" value="LTD"/>
    <property type="match status" value="1"/>
</dbReference>
<keyword evidence="1" id="KW-0732">Signal</keyword>
<dbReference type="Proteomes" id="UP000500961">
    <property type="component" value="Chromosome"/>
</dbReference>
<dbReference type="KEGG" id="ttz:FHG85_12190"/>
<protein>
    <submittedName>
        <fullName evidence="3">T9SS type A sorting domain-containing protein</fullName>
    </submittedName>
</protein>
<dbReference type="InterPro" id="IPR032812">
    <property type="entry name" value="SbsA_Ig"/>
</dbReference>
<evidence type="ECO:0000259" key="2">
    <source>
        <dbReference type="PROSITE" id="PS51841"/>
    </source>
</evidence>
<dbReference type="InterPro" id="IPR036415">
    <property type="entry name" value="Lamin_tail_dom_sf"/>
</dbReference>
<dbReference type="PROSITE" id="PS51841">
    <property type="entry name" value="LTD"/>
    <property type="match status" value="1"/>
</dbReference>
<dbReference type="InterPro" id="IPR014755">
    <property type="entry name" value="Cu-Rt/internalin_Ig-like"/>
</dbReference>
<dbReference type="InterPro" id="IPR032186">
    <property type="entry name" value="DUF5018"/>
</dbReference>
<name>A0A7D3Y5Y4_9BACT</name>
<dbReference type="SUPFAM" id="SSF74853">
    <property type="entry name" value="Lamin A/C globular tail domain"/>
    <property type="match status" value="1"/>
</dbReference>
<dbReference type="Pfam" id="PF13205">
    <property type="entry name" value="Big_5"/>
    <property type="match status" value="2"/>
</dbReference>
<dbReference type="Gene3D" id="2.60.40.1220">
    <property type="match status" value="1"/>
</dbReference>
<feature type="domain" description="LTD" evidence="2">
    <location>
        <begin position="875"/>
        <end position="1020"/>
    </location>
</feature>
<dbReference type="NCBIfam" id="TIGR04183">
    <property type="entry name" value="Por_Secre_tail"/>
    <property type="match status" value="1"/>
</dbReference>
<gene>
    <name evidence="3" type="ORF">FHG85_12190</name>
</gene>
<dbReference type="InterPro" id="IPR001322">
    <property type="entry name" value="Lamin_tail_dom"/>
</dbReference>
<sequence length="1591" mass="168322">MPMKTRNLLKTLALTVILLIAGKVGWGQGSEDFTNFPETSSSYVDGTFTGLDGSTWTYVQCRGDNAIAAPTPMLGRNRTPAAEVTSGIISGGIGTLTFDYKQAFSTNVNLEVYVNGNLITTVTTSSEQDVLKSSGTINVNVPGDFTLSFKQPSGSGQVCIDNIVWTGYADTQAPQATFDPADGATNVAVDANITITFDEPIRNIDNSEITDANVASLLTLKETDASGADVLFTATIDAGKQVITITPSSNLANNQDYYVAIAPVEDASDNPTSLLSSTFTTIDATAPTIKLTYPNGGETFHAGDVVTITWTSANMDAENIKIEVYARDGQTPTWNWVEVIASTANDGTEDYTIPADASYGTQYKVRVTGLTSSTADESDATFTVISTPTINMIQSDNTAGASNYSDDIVKFSGIVTAVSSSNFFVQDGSGAWNGIYVKSSPTTVSVGDLVEVEGTVAESYDLTVISPVSSVNITSSGNALPDPVTLTIPEANNEQYESVLVKLSNVECSNADAGYGEYTLSDGTNEINADDLFFAYTPTLGKKYDITGILNYSFGAFKVEPRDASDIHEYSSDATLSAFTLGGQDAMVLANVSVADPVNDAGATMYVANFTGFAGIVATTTNTNATFTVTLNGAVVDPANYATQALADGDVVVVTVTAEDGTMGYYKVTLTGENRSLTVTAPTGGETYNTGEVATISWTSANITNVNIYAEDAVTSELYPIAANVDATLGTFDYTIQNGDHGTVYIRVADAADENFFAKSAGTVTVTDNVAPSITDRYPAVDATDVPVSFTLTITFDEDVQDGTNGALEIRKTSDNSVVLSKSFADLTHQDNNLTLNVSGLEYSTSYYVTIPAGFVVDMSTANGNAEVAANAWTFTTMAQPPMDLFFSEYIEGGSVSKALEIYNPTDNDIALSNYLLKGTANTSSDWEYDYPFPAGAVVPAHGTYVIVDDASDASLLALADWVSTGYECAFNGNDARGLFKFNGTNYDLIDVIGDPNNPGSANYSVAGIADATADHTLVRKSNIVIGNPDWTASAGTDAASSEWEVYGVDEFSYLGWHIAKSSAKDIVGFELAEQTGPATIDNASHTVNIEVAYGTDVTSLTPTITVSKYATVSPASGVAQNFTNPVTYTVTAQDGTTQDWVVTVTVAATQSSANDIVTFEIPGQISATIDANAATVDVLMPFGTDVTSLTPTITVSAAATISPASGVSQDFTNPVTYTVTAQDGSTKVWTVTVTVQQLSLTSIYDIQYTSDSNGDSPLVGQQVKTKGCVTAIYEGSSSYNIWIQDSSKAWNGVEVYGIDNALGLVSLGDTVEVVGDVEENYNLTRLTNVTYINVKNSGNTISPLEVSIADALTEAYEGVFIKLSNVECTNADAGYGMFEVSDGTNSILIDDDLYKYTATQGTRYNIVGLGHYSYSARKVLPRSASDVEVAETKYTVTFTVTDGTNAVEGATITVTGQGDLTTDASGQATMQLPNGDYTFIVLKDGFNTYNGSFTVADADKAVEVTLVPTGVPVNTLAKLTVYPNPFTSRINFEGAEVTRVTVTSVIGQVVLDQIVENARSIDLSNIEKGIYLVRFYNNKGESVLRKLIKE</sequence>
<evidence type="ECO:0000313" key="4">
    <source>
        <dbReference type="Proteomes" id="UP000500961"/>
    </source>
</evidence>
<dbReference type="InterPro" id="IPR026444">
    <property type="entry name" value="Secre_tail"/>
</dbReference>
<dbReference type="SUPFAM" id="SSF49464">
    <property type="entry name" value="Carboxypeptidase regulatory domain-like"/>
    <property type="match status" value="1"/>
</dbReference>
<accession>A0A7D3Y5Y4</accession>
<dbReference type="Gene3D" id="2.60.40.2340">
    <property type="match status" value="2"/>
</dbReference>
<proteinExistence type="predicted"/>
<dbReference type="Pfam" id="PF16410">
    <property type="entry name" value="DUF5018"/>
    <property type="match status" value="1"/>
</dbReference>
<dbReference type="EMBL" id="CP041345">
    <property type="protein sequence ID" value="QKG80989.1"/>
    <property type="molecule type" value="Genomic_DNA"/>
</dbReference>
<reference evidence="3 4" key="1">
    <citation type="submission" date="2019-07" db="EMBL/GenBank/DDBJ databases">
        <title>Thalassofilum flectens gen. nov., sp. nov., a novel moderate thermophilic anaerobe from a shallow sea hot spring in Kunashir Island (Russia), representing a new family in the order Bacteroidales, and proposal of Thalassofilacea fam. nov.</title>
        <authorList>
            <person name="Kochetkova T.V."/>
            <person name="Podosokorskaya O.A."/>
            <person name="Novikov A."/>
            <person name="Elcheninov A.G."/>
            <person name="Toshchakov S.V."/>
            <person name="Kublanov I.V."/>
        </authorList>
    </citation>
    <scope>NUCLEOTIDE SEQUENCE [LARGE SCALE GENOMIC DNA]</scope>
    <source>
        <strain evidence="3 4">38-H</strain>
    </source>
</reference>
<evidence type="ECO:0000313" key="3">
    <source>
        <dbReference type="EMBL" id="QKG80989.1"/>
    </source>
</evidence>
<evidence type="ECO:0000256" key="1">
    <source>
        <dbReference type="ARBA" id="ARBA00022729"/>
    </source>
</evidence>
<organism evidence="3 4">
    <name type="scientific">Tenuifilum thalassicum</name>
    <dbReference type="NCBI Taxonomy" id="2590900"/>
    <lineage>
        <taxon>Bacteria</taxon>
        <taxon>Pseudomonadati</taxon>
        <taxon>Bacteroidota</taxon>
        <taxon>Bacteroidia</taxon>
        <taxon>Bacteroidales</taxon>
        <taxon>Tenuifilaceae</taxon>
        <taxon>Tenuifilum</taxon>
    </lineage>
</organism>
<dbReference type="InterPro" id="IPR008969">
    <property type="entry name" value="CarboxyPept-like_regulatory"/>
</dbReference>